<dbReference type="RefSeq" id="WP_146357702.1">
    <property type="nucleotide sequence ID" value="NZ_VOBR01000025.1"/>
</dbReference>
<comment type="caution">
    <text evidence="1">The sequence shown here is derived from an EMBL/GenBank/DDBJ whole genome shotgun (WGS) entry which is preliminary data.</text>
</comment>
<organism evidence="1 2">
    <name type="scientific">Lentzea tibetensis</name>
    <dbReference type="NCBI Taxonomy" id="2591470"/>
    <lineage>
        <taxon>Bacteria</taxon>
        <taxon>Bacillati</taxon>
        <taxon>Actinomycetota</taxon>
        <taxon>Actinomycetes</taxon>
        <taxon>Pseudonocardiales</taxon>
        <taxon>Pseudonocardiaceae</taxon>
        <taxon>Lentzea</taxon>
    </lineage>
</organism>
<dbReference type="AlphaFoldDB" id="A0A563EKK9"/>
<keyword evidence="2" id="KW-1185">Reference proteome</keyword>
<dbReference type="EMBL" id="VOBR01000025">
    <property type="protein sequence ID" value="TWP47589.1"/>
    <property type="molecule type" value="Genomic_DNA"/>
</dbReference>
<proteinExistence type="predicted"/>
<gene>
    <name evidence="1" type="ORF">FKR81_32035</name>
</gene>
<protein>
    <submittedName>
        <fullName evidence="1">Ankyrin repeat domain-containing protein</fullName>
    </submittedName>
</protein>
<evidence type="ECO:0000313" key="1">
    <source>
        <dbReference type="EMBL" id="TWP47589.1"/>
    </source>
</evidence>
<sequence>MDLVTAVSRRRADIAVVRRLLDEGADPGQSREDGAPVLTIAAGHFNAELVELLLARLPSTPPDGPVVKLTEDRFLVRGDLADWVWVLRQAFGRWGDISFEDMCGLLPDGLPLLAERFERAGGSIVIDDEDLAMAYSAAGYLASVAHVQDPRVDLVHDAIEPID</sequence>
<reference evidence="1 2" key="1">
    <citation type="submission" date="2019-07" db="EMBL/GenBank/DDBJ databases">
        <title>Lentzea xizangensis sp. nov., isolated from Qinghai-Tibetan Plateau Soils.</title>
        <authorList>
            <person name="Huang J."/>
        </authorList>
    </citation>
    <scope>NUCLEOTIDE SEQUENCE [LARGE SCALE GENOMIC DNA]</scope>
    <source>
        <strain evidence="1 2">FXJ1.1311</strain>
    </source>
</reference>
<dbReference type="OrthoDB" id="4331932at2"/>
<name>A0A563EKK9_9PSEU</name>
<evidence type="ECO:0000313" key="2">
    <source>
        <dbReference type="Proteomes" id="UP000316639"/>
    </source>
</evidence>
<accession>A0A563EKK9</accession>
<dbReference type="Gene3D" id="1.25.40.20">
    <property type="entry name" value="Ankyrin repeat-containing domain"/>
    <property type="match status" value="1"/>
</dbReference>
<dbReference type="InterPro" id="IPR036770">
    <property type="entry name" value="Ankyrin_rpt-contain_sf"/>
</dbReference>
<dbReference type="Proteomes" id="UP000316639">
    <property type="component" value="Unassembled WGS sequence"/>
</dbReference>